<dbReference type="AlphaFoldDB" id="A0A5B9EG96"/>
<dbReference type="Gene3D" id="1.25.10.90">
    <property type="match status" value="1"/>
</dbReference>
<organism evidence="1 2">
    <name type="scientific">Terriglobus albidus</name>
    <dbReference type="NCBI Taxonomy" id="1592106"/>
    <lineage>
        <taxon>Bacteria</taxon>
        <taxon>Pseudomonadati</taxon>
        <taxon>Acidobacteriota</taxon>
        <taxon>Terriglobia</taxon>
        <taxon>Terriglobales</taxon>
        <taxon>Acidobacteriaceae</taxon>
        <taxon>Terriglobus</taxon>
    </lineage>
</organism>
<dbReference type="OrthoDB" id="9775346at2"/>
<sequence>MKITAAAVKTEVARLADPARATFLQRFFRTGKGEYAEGDLLLGLTVPQQRTIAKHFRDLPLPEIEKLLRSKFHEHRLIALLLLCGRYERADGDSEQREELHQFYLEHTAWVNNWDLVDASARTMVGEHVAPGQYGLLDRLADSDSLWERRIAIVSTYAYIRKGELAPTFRIARRLLHDRHDLIHKAVGWMLREAGKQSPAELLDFLEKHYARLPRTALRYAIERFPEARRKQLLRGEFRA</sequence>
<dbReference type="EMBL" id="CP042806">
    <property type="protein sequence ID" value="QEE31078.1"/>
    <property type="molecule type" value="Genomic_DNA"/>
</dbReference>
<evidence type="ECO:0000313" key="2">
    <source>
        <dbReference type="Proteomes" id="UP000321820"/>
    </source>
</evidence>
<name>A0A5B9EG96_9BACT</name>
<dbReference type="InterPro" id="IPR016024">
    <property type="entry name" value="ARM-type_fold"/>
</dbReference>
<keyword evidence="2" id="KW-1185">Reference proteome</keyword>
<dbReference type="CDD" id="cd06561">
    <property type="entry name" value="AlkD_like"/>
    <property type="match status" value="1"/>
</dbReference>
<protein>
    <submittedName>
        <fullName evidence="1">DNA alkylation repair protein</fullName>
    </submittedName>
</protein>
<dbReference type="RefSeq" id="WP_147650372.1">
    <property type="nucleotide sequence ID" value="NZ_CP042806.1"/>
</dbReference>
<dbReference type="PANTHER" id="PTHR34070:SF1">
    <property type="entry name" value="DNA ALKYLATION REPAIR PROTEIN"/>
    <property type="match status" value="1"/>
</dbReference>
<accession>A0A5B9EG96</accession>
<dbReference type="PANTHER" id="PTHR34070">
    <property type="entry name" value="ARMADILLO-TYPE FOLD"/>
    <property type="match status" value="1"/>
</dbReference>
<reference evidence="1 2" key="1">
    <citation type="submission" date="2019-08" db="EMBL/GenBank/DDBJ databases">
        <title>Complete genome sequence of Terriglobus albidus strain ORNL.</title>
        <authorList>
            <person name="Podar M."/>
        </authorList>
    </citation>
    <scope>NUCLEOTIDE SEQUENCE [LARGE SCALE GENOMIC DNA]</scope>
    <source>
        <strain evidence="1 2">ORNL</strain>
    </source>
</reference>
<dbReference type="Pfam" id="PF08713">
    <property type="entry name" value="DNA_alkylation"/>
    <property type="match status" value="1"/>
</dbReference>
<gene>
    <name evidence="1" type="ORF">FTW19_25570</name>
</gene>
<dbReference type="KEGG" id="talb:FTW19_25570"/>
<dbReference type="SUPFAM" id="SSF48371">
    <property type="entry name" value="ARM repeat"/>
    <property type="match status" value="1"/>
</dbReference>
<evidence type="ECO:0000313" key="1">
    <source>
        <dbReference type="EMBL" id="QEE31078.1"/>
    </source>
</evidence>
<proteinExistence type="predicted"/>
<dbReference type="InterPro" id="IPR014825">
    <property type="entry name" value="DNA_alkylation"/>
</dbReference>
<dbReference type="Proteomes" id="UP000321820">
    <property type="component" value="Chromosome"/>
</dbReference>